<evidence type="ECO:0000313" key="3">
    <source>
        <dbReference type="Proteomes" id="UP000244093"/>
    </source>
</evidence>
<feature type="compositionally biased region" description="Low complexity" evidence="1">
    <location>
        <begin position="891"/>
        <end position="920"/>
    </location>
</feature>
<organism evidence="2 3">
    <name type="scientific">Zestosphaera tikiterensis</name>
    <dbReference type="NCBI Taxonomy" id="1973259"/>
    <lineage>
        <taxon>Archaea</taxon>
        <taxon>Thermoproteota</taxon>
        <taxon>Thermoprotei</taxon>
        <taxon>Desulfurococcales</taxon>
        <taxon>Desulfurococcaceae</taxon>
        <taxon>Zestosphaera</taxon>
    </lineage>
</organism>
<protein>
    <submittedName>
        <fullName evidence="2">Uncharacterized protein</fullName>
    </submittedName>
</protein>
<feature type="region of interest" description="Disordered" evidence="1">
    <location>
        <begin position="891"/>
        <end position="926"/>
    </location>
</feature>
<accession>A0A2R7Y1J2</accession>
<gene>
    <name evidence="2" type="ORF">B7O98_09455</name>
</gene>
<evidence type="ECO:0000313" key="2">
    <source>
        <dbReference type="EMBL" id="PUA31323.1"/>
    </source>
</evidence>
<reference evidence="2 3" key="1">
    <citation type="journal article" date="2018" name="Syst. Appl. Microbiol.">
        <title>A new symbiotic nanoarchaeote (Candidatus Nanoclepta minutus) and its host (Zestosphaera tikiterensis gen. nov., sp. nov.) from a New Zealand hot spring.</title>
        <authorList>
            <person name="St John E."/>
            <person name="Liu Y."/>
            <person name="Podar M."/>
            <person name="Stott M.B."/>
            <person name="Meneghin J."/>
            <person name="Chen Z."/>
            <person name="Lagutin K."/>
            <person name="Mitchell K."/>
            <person name="Reysenbach A.L."/>
        </authorList>
    </citation>
    <scope>NUCLEOTIDE SEQUENCE [LARGE SCALE GENOMIC DNA]</scope>
    <source>
        <strain evidence="2">NZ3</strain>
    </source>
</reference>
<proteinExistence type="predicted"/>
<name>A0A2R7Y1J2_9CREN</name>
<evidence type="ECO:0000256" key="1">
    <source>
        <dbReference type="SAM" id="MobiDB-lite"/>
    </source>
</evidence>
<dbReference type="EMBL" id="NBVN01000014">
    <property type="protein sequence ID" value="PUA31323.1"/>
    <property type="molecule type" value="Genomic_DNA"/>
</dbReference>
<feature type="non-terminal residue" evidence="2">
    <location>
        <position position="1"/>
    </location>
</feature>
<dbReference type="Proteomes" id="UP000244093">
    <property type="component" value="Unassembled WGS sequence"/>
</dbReference>
<sequence>FETALNTYFKWIQYSNFSWFKEGTVMYGVEVGKEIINKLGGWTADSWLMVDLAADIPGKIDLRWMSRFGLFLWMDKKLADLGIKFEDYTAWVDLTKNLMENTASGNITVSLKWFSKLLQSTGLHPAWVPLVTVAENIMAISDEMTLLRAGWLNLFKEGLLSYKKVDSALGGLLTISYEVGYWDPTVKEWKSKWLNLPVLWLPHERKLLEFRMLMDRFLDLYREYYNTLRRFVSRNIITMDDMKKRLQDFLVLAVHGRDGRGGFYKDIVTNITGISDERALEPFLPTLDEKYLDVWEPIIRDLYEEEKVERARIYMRYIVSRLIERYAQGFITDSERELYIQIFQKYVRMTDTEITMIKDISDLISSFYSRQLKFDALINRYKRFRITREELKASLADIGIRADFLDDIIEKYVKSYVPTLSQLATLAETVPEVLTEKLGDKPYYKFLLEFYDLNDVEKRLWSLYIERKQILNEVSLFRSRIIDLISFGMSESAVLTLLGFSKVEELVEWSISVKEWNLLVLAGKVERYKDVWSYYSLSPSKLVQHVELMPENISKILSDLESYSLSTETIKYWETYLWRKKLSNDISLIRSRLITLIDLGVDITNIDFEKIMKAASDIWGKIGGALSKYGFTEKEFQVWYLAAFLEGKKVEVPSPSFLGTIAEYVVLGDELLEESLSFHKVKRNWWPVLKDYIRTRPLRDDLNRLLNRIYDGWVKDIPLGEYGDKAVALLKRYGWTDEEFRILKLTAQIESIIKGYEENWPSPLTLATISEVVPEVRALIDSVFEKKKVPPELRKYLKKYVQLKPLQDEIRNLINEVIYGYGYGTLEDEHMYVILNFLRQLGFEEDEVKLVYTRAVLYRLRIQRKKLPSTELQRLANEALAALFGTLPPATQTTTQTTTTTAAATPATTTTTTTTTTAPTKPSFVW</sequence>
<comment type="caution">
    <text evidence="2">The sequence shown here is derived from an EMBL/GenBank/DDBJ whole genome shotgun (WGS) entry which is preliminary data.</text>
</comment>
<dbReference type="AlphaFoldDB" id="A0A2R7Y1J2"/>